<accession>A0A9P1GKB2</accession>
<feature type="zinc finger region" description="C3H1-type" evidence="1">
    <location>
        <begin position="288"/>
        <end position="316"/>
    </location>
</feature>
<reference evidence="4" key="1">
    <citation type="submission" date="2022-10" db="EMBL/GenBank/DDBJ databases">
        <authorList>
            <person name="Chen Y."/>
            <person name="Dougan E. K."/>
            <person name="Chan C."/>
            <person name="Rhodes N."/>
            <person name="Thang M."/>
        </authorList>
    </citation>
    <scope>NUCLEOTIDE SEQUENCE</scope>
</reference>
<feature type="compositionally biased region" description="Basic and acidic residues" evidence="2">
    <location>
        <begin position="12"/>
        <end position="38"/>
    </location>
</feature>
<evidence type="ECO:0000313" key="6">
    <source>
        <dbReference type="Proteomes" id="UP001152797"/>
    </source>
</evidence>
<evidence type="ECO:0000313" key="4">
    <source>
        <dbReference type="EMBL" id="CAI4017260.1"/>
    </source>
</evidence>
<organism evidence="4">
    <name type="scientific">Cladocopium goreaui</name>
    <dbReference type="NCBI Taxonomy" id="2562237"/>
    <lineage>
        <taxon>Eukaryota</taxon>
        <taxon>Sar</taxon>
        <taxon>Alveolata</taxon>
        <taxon>Dinophyceae</taxon>
        <taxon>Suessiales</taxon>
        <taxon>Symbiodiniaceae</taxon>
        <taxon>Cladocopium</taxon>
    </lineage>
</organism>
<feature type="region of interest" description="Disordered" evidence="2">
    <location>
        <begin position="522"/>
        <end position="566"/>
    </location>
</feature>
<feature type="compositionally biased region" description="Basic and acidic residues" evidence="2">
    <location>
        <begin position="1399"/>
        <end position="1421"/>
    </location>
</feature>
<feature type="region of interest" description="Disordered" evidence="2">
    <location>
        <begin position="1598"/>
        <end position="1638"/>
    </location>
</feature>
<feature type="compositionally biased region" description="Polar residues" evidence="2">
    <location>
        <begin position="200"/>
        <end position="217"/>
    </location>
</feature>
<reference evidence="5" key="2">
    <citation type="submission" date="2024-04" db="EMBL/GenBank/DDBJ databases">
        <authorList>
            <person name="Chen Y."/>
            <person name="Shah S."/>
            <person name="Dougan E. K."/>
            <person name="Thang M."/>
            <person name="Chan C."/>
        </authorList>
    </citation>
    <scope>NUCLEOTIDE SEQUENCE [LARGE SCALE GENOMIC DNA]</scope>
</reference>
<evidence type="ECO:0000256" key="2">
    <source>
        <dbReference type="SAM" id="MobiDB-lite"/>
    </source>
</evidence>
<comment type="caution">
    <text evidence="4">The sequence shown here is derived from an EMBL/GenBank/DDBJ whole genome shotgun (WGS) entry which is preliminary data.</text>
</comment>
<feature type="domain" description="C3H1-type" evidence="3">
    <location>
        <begin position="212"/>
        <end position="240"/>
    </location>
</feature>
<dbReference type="EMBL" id="CAMXCT030006626">
    <property type="protein sequence ID" value="CAL4804572.1"/>
    <property type="molecule type" value="Genomic_DNA"/>
</dbReference>
<feature type="region of interest" description="Disordered" evidence="2">
    <location>
        <begin position="1"/>
        <end position="38"/>
    </location>
</feature>
<feature type="region of interest" description="Disordered" evidence="2">
    <location>
        <begin position="243"/>
        <end position="293"/>
    </location>
</feature>
<name>A0A9P1GKB2_9DINO</name>
<feature type="compositionally biased region" description="Low complexity" evidence="2">
    <location>
        <begin position="547"/>
        <end position="562"/>
    </location>
</feature>
<feature type="region of interest" description="Disordered" evidence="2">
    <location>
        <begin position="482"/>
        <end position="510"/>
    </location>
</feature>
<feature type="zinc finger region" description="C3H1-type" evidence="1">
    <location>
        <begin position="212"/>
        <end position="240"/>
    </location>
</feature>
<protein>
    <recommendedName>
        <fullName evidence="3">C3H1-type domain-containing protein</fullName>
    </recommendedName>
</protein>
<feature type="compositionally biased region" description="Polar residues" evidence="2">
    <location>
        <begin position="527"/>
        <end position="541"/>
    </location>
</feature>
<keyword evidence="1" id="KW-0479">Metal-binding</keyword>
<dbReference type="GO" id="GO:0008270">
    <property type="term" value="F:zinc ion binding"/>
    <property type="evidence" value="ECO:0007669"/>
    <property type="project" value="UniProtKB-KW"/>
</dbReference>
<gene>
    <name evidence="4" type="ORF">C1SCF055_LOCUS41918</name>
</gene>
<feature type="compositionally biased region" description="Polar residues" evidence="2">
    <location>
        <begin position="1"/>
        <end position="11"/>
    </location>
</feature>
<dbReference type="Pfam" id="PF00642">
    <property type="entry name" value="zf-CCCH"/>
    <property type="match status" value="1"/>
</dbReference>
<keyword evidence="1" id="KW-0863">Zinc-finger</keyword>
<dbReference type="InterPro" id="IPR000571">
    <property type="entry name" value="Znf_CCCH"/>
</dbReference>
<keyword evidence="1" id="KW-0862">Zinc</keyword>
<dbReference type="EMBL" id="CAMXCT010006626">
    <property type="protein sequence ID" value="CAI4017260.1"/>
    <property type="molecule type" value="Genomic_DNA"/>
</dbReference>
<feature type="domain" description="C3H1-type" evidence="3">
    <location>
        <begin position="288"/>
        <end position="316"/>
    </location>
</feature>
<evidence type="ECO:0000313" key="5">
    <source>
        <dbReference type="EMBL" id="CAL1170635.1"/>
    </source>
</evidence>
<feature type="region of interest" description="Disordered" evidence="2">
    <location>
        <begin position="1399"/>
        <end position="1425"/>
    </location>
</feature>
<feature type="compositionally biased region" description="Low complexity" evidence="2">
    <location>
        <begin position="1262"/>
        <end position="1272"/>
    </location>
</feature>
<feature type="compositionally biased region" description="Basic and acidic residues" evidence="2">
    <location>
        <begin position="1613"/>
        <end position="1624"/>
    </location>
</feature>
<evidence type="ECO:0000256" key="1">
    <source>
        <dbReference type="PROSITE-ProRule" id="PRU00723"/>
    </source>
</evidence>
<proteinExistence type="predicted"/>
<keyword evidence="6" id="KW-1185">Reference proteome</keyword>
<sequence>MNGTRCWNASNEADKKEDDDDDRRGPREEDRRPTKEPAIDITDITRNLKVARKEPVKLGPIAWPKMTNILTWRGEVVQIVTAAAADGDISTWKEWIGKAMAAIALNKCIESGGDAAKEVAYRGFKTTNQDNLMYSAANLYALKYPGDQRRGKFWNLWLKIGVAKEKDKDPKTAASPKAEAAPIIPTPPPKQHNKDKRTNSNRPKGGNSTKRSKSQTPCYFHFQKKNGTAGSKCEFSHSDAVHEEWKKWKKDKRGSSRNSRRGSGSSGGGGSGSGRDKNKKQGRTASPGKQGGNCIMWMQNGSCKHGDTCRYKHDQKLKGAKAKSKPKATLALTSWSDSEDEDQFVRSCMSVEEKKSVSFAKKEIIHKYFDDPKNFGEFTVNKVIIVVGPNYDSKLHLIDAEDDQDGNDKFVIEEPVPHVDRTGQNKEEMMIWTMVLISMILKEDGSGVLEITIKEEERRFQVELGKEEGGREDEEEVLGRFRQGKDDDNADEHDAEDIAPAANEESKNTDCDQIKYVNKKSFKGGSDTHSIQKTDGNSDSESVYGMSASSPTSSRRSTTCPSDNEFIDEWDDWSEVERGTGPMASWESIEYLEELRGNDDEKIASVAQFIKQSGNNMGRTFADMVTDTDGCKHAQIPDTGDALAFVMRHKGEVGGRKHAVMVGLLLGKHLHKANSADKESHESATLRKAHPKHVDFAFLPAGITQTFFPDLVKDIATRDKGADFSGLAEDLNDTRHIEWDVRGVYHVATSTSADAIRRIANMNPCRVPLATGIRSRPVESLHEKKCIAQRKFYEQKAGGGNPKRQEALNKWLQLILLYPVQSRLGQLLISDSVKDESTFSVCRLLEDWFAKKSTSTLMTRAGSFALFVAFSQKHFPDRLVLPIQEDVVYAYVDNIRETGKPPTRAQTFVSTLKFVAAELGWPGAEDAASSNRVLGSAHLSFLRKRVLRQAPPLKVVAIFCLELCSCFDKDVYMQACAGLCLFALYGRLRTSDCNRISHGQVQGSFFEGSLCRTKTSRTLEKQTRFLPVVIPTQGLSGLAWFQAFLGARRKLCLEDIPEQAPHNTENEFVLFPSMRTLSADIQEGIGSAELSERLAECLAKLLPNHIRDDHTSHSLKCTLLTFTNMFGIPFEHNELLGYHVVKGHSSALNYARDALSQPINSLTAMLLDISNGLFCPDNPRDRRVVPADEAVSAWMQFEAETGHSVSEACRQLSECEPDSPEAFVVAEQIERLQGRLSMDRNQYEPSEAPEENQQSDPDLSDSDSTSDSGSTSCEESMAHVENALFGDVRSVSEFADAMPNVGQPPDHSSVHKKAVFASRALEIGLTRDEIATITRLGWSTYGKLAFASNYTPGQADERPVLELAAAITGRTPPPADRLPLVRRLVFESYTLAAAELRTRMERKEDDGPRKLTQAERAERHSSQAARLTGLDLTGEMEPSHTLVDAIFQMMEDNQLKYVRWEQCTKRDQELMGLKVDPTWKPDSNGVIRETRVREELKADVSTDLKLRFALQRRSLAFDQARLVDYDRFEKWTQILLEAYTASPPECYKKVSIEQVQHADIEMFKYLMKETRNGIRFNGQLNPLEEAIRRALTAPEIRLHLQPLPSSSGSGSKRPRDDDGSERPKPAAPRLDSEPPDVIRLQRQVANLQGRIRNMSKGGGRGRGRGSALLTATLVSKGFKGIAVDMLKRKRKEFHPCVHVDLASEEGSSNEWITWYVNSDIFDCLHGSCPGTRTHAKRLGHRKLKNMLDTAYPPQMCMKVADQLIDFAHRAGVQTLAVDEPKRKVRKTQATMAAAGRQPRGEKFPMIIPEFLEKKMVATTSTVKTPPKSLLSADECRLLGVPMPSKLLKLEEGKGPGGVHIAEIGILRSPAQFVEAACQVQHPFDGSGSVDDDAKKNMFFLLTNGLKAREQRCAQQFEYYEQRLEELATAERLLHNQLEPVRQAIVADKKFLLFNELCRDAGVEDASLRHLQLVGVPLVGTADWTGQFEEHPVMPALTVEQLMKSSRWSRRMIAGSSREGSEDLRQAVWDLTLEEVEKGWLEGPLTETEVEQRVGPLFVASRRFGLHQSDKIRQIDNMSESLVNSAFGSSYHLELAGVDGISVLARSLVEAVQDDRTVQFKLSDGSLLEGQLHPTFSVAEARTIGGRTLDLEAAYKQVLVARSSLWANVLAVTDSSGVKRFFLGHVLPFGASAAVFGFNRIARAILTIGSRLFGLTWTHFYDDFTELDVMAGGDHAQRTAEKLMDLIGWKYSVKETKRLELSKEFVALGVEFDLSQSIEGVIKVKNKVSRIEQIVADIDKHLAEGALSEGEAAAMRGRLQFAESQTFGRAVGLRMKTVNARACGSLSGKHISAQMQEELIWAKKFLLTSVPRTLRCWMSDRRLVIFTDAALEENDTFASIGMVALWIEGSTVVAKYFFSEVLPPDILNAMQKSTSKIISSLELMAAVLAVQVLSLQHHTGRSFLYVDNEAARACLISQNSSVESHKLLLQHLSDILCGSSLFLWVSRVPSASNPADEPSRLQFRKLLTDGHRQVLIPWNQYRKIFGIAREGD</sequence>
<feature type="compositionally biased region" description="Gly residues" evidence="2">
    <location>
        <begin position="264"/>
        <end position="273"/>
    </location>
</feature>
<dbReference type="Proteomes" id="UP001152797">
    <property type="component" value="Unassembled WGS sequence"/>
</dbReference>
<evidence type="ECO:0000259" key="3">
    <source>
        <dbReference type="PROSITE" id="PS50103"/>
    </source>
</evidence>
<dbReference type="PROSITE" id="PS50103">
    <property type="entry name" value="ZF_C3H1"/>
    <property type="match status" value="2"/>
</dbReference>
<feature type="compositionally biased region" description="Acidic residues" evidence="2">
    <location>
        <begin position="488"/>
        <end position="497"/>
    </location>
</feature>
<dbReference type="OrthoDB" id="410385at2759"/>
<feature type="region of interest" description="Disordered" evidence="2">
    <location>
        <begin position="165"/>
        <end position="217"/>
    </location>
</feature>
<dbReference type="Gene3D" id="4.10.1000.10">
    <property type="entry name" value="Zinc finger, CCCH-type"/>
    <property type="match status" value="1"/>
</dbReference>
<feature type="region of interest" description="Disordered" evidence="2">
    <location>
        <begin position="1241"/>
        <end position="1276"/>
    </location>
</feature>
<dbReference type="EMBL" id="CAMXCT020006626">
    <property type="protein sequence ID" value="CAL1170635.1"/>
    <property type="molecule type" value="Genomic_DNA"/>
</dbReference>
<dbReference type="SMART" id="SM00356">
    <property type="entry name" value="ZnF_C3H1"/>
    <property type="match status" value="2"/>
</dbReference>